<sequence>MANSTRNSRSGVTASSAVNQKPLQPPQGIERWPLPSHPHHSASAPYPRHRPCAMSSLPYPAMPSPPQQLQHLESFREHHVQQTFSAPTRKQNTACDGCRARKVKCVHPIGQPKCDHCTLKRMSCTHVIQAATQERKRQKASQHTKSRAAAASPPPSQRTPHQSPSRRGSFNASTIAIGSPAPTHESLDSGSSGMIDPAGSRQSSPSPGTTTSTAQLIAWLLAPDGEASTTSSHITYSWRERQGGPGASTEPNTAELSPVDQLLVDDYMRNEFALDLTETYFQIVHIRIPLLNPDLFRARLRGSVPSTTLPIPEGYTTAAETLGPPAPAMLAALMACGAKFSDHHLMQLDRETNGGKSRIQARLLDRAMEIAEAEKVYRTATLENITLAMILEGMDPMNLGLPERPYGPSGFWLKVAVDHIFALGYNKDSVVSGISDAETKGRAYFAWWITYLTDAYASAFFRRKPALTDRDHSHAPPVAINTAQYSDHSEFAVWLSAVYDLAVAARKLSLTALSARAQTSGIVALELREVATLLYRWRDNHLALVGVPTTLQVDWDYLKAITCCVSDANYHVMWIIANHAILDFGIHQPAPSGSQPNVPLVDGEETQAVVDLKREFAYEALHAATRISALATLLTAHGYLRLDYNVLHYAIYAAGVTLAREGAPEAVNCIAGVRYLQASFVSLHRRRSASSSLLIHIKSICTSYPRLPTQFRPVHLSVFMPRSRRSI</sequence>
<dbReference type="PROSITE" id="PS00463">
    <property type="entry name" value="ZN2_CY6_FUNGAL_1"/>
    <property type="match status" value="1"/>
</dbReference>
<reference evidence="4 5" key="1">
    <citation type="journal article" date="2016" name="Mol. Biol. Evol.">
        <title>Comparative Genomics of Early-Diverging Mushroom-Forming Fungi Provides Insights into the Origins of Lignocellulose Decay Capabilities.</title>
        <authorList>
            <person name="Nagy L.G."/>
            <person name="Riley R."/>
            <person name="Tritt A."/>
            <person name="Adam C."/>
            <person name="Daum C."/>
            <person name="Floudas D."/>
            <person name="Sun H."/>
            <person name="Yadav J.S."/>
            <person name="Pangilinan J."/>
            <person name="Larsson K.H."/>
            <person name="Matsuura K."/>
            <person name="Barry K."/>
            <person name="Labutti K."/>
            <person name="Kuo R."/>
            <person name="Ohm R.A."/>
            <person name="Bhattacharya S.S."/>
            <person name="Shirouzu T."/>
            <person name="Yoshinaga Y."/>
            <person name="Martin F.M."/>
            <person name="Grigoriev I.V."/>
            <person name="Hibbett D.S."/>
        </authorList>
    </citation>
    <scope>NUCLEOTIDE SEQUENCE [LARGE SCALE GENOMIC DNA]</scope>
    <source>
        <strain evidence="4 5">TUFC12733</strain>
    </source>
</reference>
<evidence type="ECO:0000256" key="2">
    <source>
        <dbReference type="SAM" id="MobiDB-lite"/>
    </source>
</evidence>
<organism evidence="4 5">
    <name type="scientific">Calocera viscosa (strain TUFC12733)</name>
    <dbReference type="NCBI Taxonomy" id="1330018"/>
    <lineage>
        <taxon>Eukaryota</taxon>
        <taxon>Fungi</taxon>
        <taxon>Dikarya</taxon>
        <taxon>Basidiomycota</taxon>
        <taxon>Agaricomycotina</taxon>
        <taxon>Dacrymycetes</taxon>
        <taxon>Dacrymycetales</taxon>
        <taxon>Dacrymycetaceae</taxon>
        <taxon>Calocera</taxon>
    </lineage>
</organism>
<feature type="region of interest" description="Disordered" evidence="2">
    <location>
        <begin position="131"/>
        <end position="211"/>
    </location>
</feature>
<dbReference type="InterPro" id="IPR050797">
    <property type="entry name" value="Carb_Metab_Trans_Reg"/>
</dbReference>
<dbReference type="InterPro" id="IPR036864">
    <property type="entry name" value="Zn2-C6_fun-type_DNA-bd_sf"/>
</dbReference>
<keyword evidence="1" id="KW-0539">Nucleus</keyword>
<dbReference type="CDD" id="cd00067">
    <property type="entry name" value="GAL4"/>
    <property type="match status" value="1"/>
</dbReference>
<dbReference type="InterPro" id="IPR001138">
    <property type="entry name" value="Zn2Cys6_DnaBD"/>
</dbReference>
<name>A0A167MSX8_CALVF</name>
<dbReference type="CDD" id="cd12148">
    <property type="entry name" value="fungal_TF_MHR"/>
    <property type="match status" value="1"/>
</dbReference>
<feature type="region of interest" description="Disordered" evidence="2">
    <location>
        <begin position="1"/>
        <end position="67"/>
    </location>
</feature>
<accession>A0A167MSX8</accession>
<dbReference type="PANTHER" id="PTHR31668:SF4">
    <property type="entry name" value="TRANSCRIPTIONAL ACTIVATOR PROTEIN DAL81"/>
    <property type="match status" value="1"/>
</dbReference>
<feature type="domain" description="Zn(2)-C6 fungal-type" evidence="3">
    <location>
        <begin position="94"/>
        <end position="126"/>
    </location>
</feature>
<protein>
    <recommendedName>
        <fullName evidence="3">Zn(2)-C6 fungal-type domain-containing protein</fullName>
    </recommendedName>
</protein>
<dbReference type="OrthoDB" id="2534600at2759"/>
<dbReference type="GO" id="GO:0001080">
    <property type="term" value="P:nitrogen catabolite activation of transcription from RNA polymerase II promoter"/>
    <property type="evidence" value="ECO:0007669"/>
    <property type="project" value="TreeGrafter"/>
</dbReference>
<evidence type="ECO:0000256" key="1">
    <source>
        <dbReference type="ARBA" id="ARBA00023242"/>
    </source>
</evidence>
<dbReference type="Gene3D" id="4.10.240.10">
    <property type="entry name" value="Zn(2)-C6 fungal-type DNA-binding domain"/>
    <property type="match status" value="1"/>
</dbReference>
<dbReference type="AlphaFoldDB" id="A0A167MSX8"/>
<dbReference type="GO" id="GO:0008270">
    <property type="term" value="F:zinc ion binding"/>
    <property type="evidence" value="ECO:0007669"/>
    <property type="project" value="InterPro"/>
</dbReference>
<evidence type="ECO:0000313" key="4">
    <source>
        <dbReference type="EMBL" id="KZO97032.1"/>
    </source>
</evidence>
<feature type="compositionally biased region" description="Polar residues" evidence="2">
    <location>
        <begin position="158"/>
        <end position="176"/>
    </location>
</feature>
<dbReference type="GO" id="GO:0000981">
    <property type="term" value="F:DNA-binding transcription factor activity, RNA polymerase II-specific"/>
    <property type="evidence" value="ECO:0007669"/>
    <property type="project" value="InterPro"/>
</dbReference>
<dbReference type="SUPFAM" id="SSF57701">
    <property type="entry name" value="Zn2/Cys6 DNA-binding domain"/>
    <property type="match status" value="1"/>
</dbReference>
<proteinExistence type="predicted"/>
<evidence type="ECO:0000259" key="3">
    <source>
        <dbReference type="PROSITE" id="PS50048"/>
    </source>
</evidence>
<evidence type="ECO:0000313" key="5">
    <source>
        <dbReference type="Proteomes" id="UP000076738"/>
    </source>
</evidence>
<dbReference type="PROSITE" id="PS50048">
    <property type="entry name" value="ZN2_CY6_FUNGAL_2"/>
    <property type="match status" value="1"/>
</dbReference>
<dbReference type="EMBL" id="KV417281">
    <property type="protein sequence ID" value="KZO97032.1"/>
    <property type="molecule type" value="Genomic_DNA"/>
</dbReference>
<dbReference type="STRING" id="1330018.A0A167MSX8"/>
<dbReference type="Pfam" id="PF00172">
    <property type="entry name" value="Zn_clus"/>
    <property type="match status" value="1"/>
</dbReference>
<dbReference type="PANTHER" id="PTHR31668">
    <property type="entry name" value="GLUCOSE TRANSPORT TRANSCRIPTION REGULATOR RGT1-RELATED-RELATED"/>
    <property type="match status" value="1"/>
</dbReference>
<feature type="compositionally biased region" description="Basic residues" evidence="2">
    <location>
        <begin position="136"/>
        <end position="146"/>
    </location>
</feature>
<dbReference type="Proteomes" id="UP000076738">
    <property type="component" value="Unassembled WGS sequence"/>
</dbReference>
<feature type="compositionally biased region" description="Polar residues" evidence="2">
    <location>
        <begin position="1"/>
        <end position="22"/>
    </location>
</feature>
<gene>
    <name evidence="4" type="ORF">CALVIDRAFT_90938</name>
</gene>
<keyword evidence="5" id="KW-1185">Reference proteome</keyword>
<dbReference type="GO" id="GO:0005634">
    <property type="term" value="C:nucleus"/>
    <property type="evidence" value="ECO:0007669"/>
    <property type="project" value="TreeGrafter"/>
</dbReference>